<accession>A0A7D3QUN0</accession>
<dbReference type="InterPro" id="IPR002048">
    <property type="entry name" value="EF_hand_dom"/>
</dbReference>
<name>A0A7D3QUN0_9VIRU</name>
<dbReference type="InterPro" id="IPR018247">
    <property type="entry name" value="EF_Hand_1_Ca_BS"/>
</dbReference>
<keyword evidence="1" id="KW-0175">Coiled coil</keyword>
<dbReference type="PROSITE" id="PS00018">
    <property type="entry name" value="EF_HAND_1"/>
    <property type="match status" value="1"/>
</dbReference>
<feature type="coiled-coil region" evidence="1">
    <location>
        <begin position="8"/>
        <end position="105"/>
    </location>
</feature>
<evidence type="ECO:0000313" key="4">
    <source>
        <dbReference type="Proteomes" id="UP001162001"/>
    </source>
</evidence>
<evidence type="ECO:0000259" key="2">
    <source>
        <dbReference type="PROSITE" id="PS50222"/>
    </source>
</evidence>
<evidence type="ECO:0000256" key="1">
    <source>
        <dbReference type="SAM" id="Coils"/>
    </source>
</evidence>
<reference evidence="3 4" key="1">
    <citation type="submission" date="2020-04" db="EMBL/GenBank/DDBJ databases">
        <title>Advantages and limits of metagenomic assembly and binning of a giant virus.</title>
        <authorList>
            <person name="Schulz F."/>
            <person name="Andreani J."/>
            <person name="Francis R."/>
            <person name="Boudjemaa H."/>
            <person name="Bou Khalil J.Y."/>
            <person name="Lee J."/>
            <person name="La Scola B."/>
            <person name="Woyke T."/>
        </authorList>
    </citation>
    <scope>NUCLEOTIDE SEQUENCE [LARGE SCALE GENOMIC DNA]</scope>
    <source>
        <strain evidence="3 4">FV1/VV64</strain>
    </source>
</reference>
<dbReference type="PROSITE" id="PS50222">
    <property type="entry name" value="EF_HAND_2"/>
    <property type="match status" value="1"/>
</dbReference>
<proteinExistence type="predicted"/>
<dbReference type="EMBL" id="MT418680">
    <property type="protein sequence ID" value="QKF94287.1"/>
    <property type="molecule type" value="Genomic_DNA"/>
</dbReference>
<feature type="domain" description="EF-hand" evidence="2">
    <location>
        <begin position="16"/>
        <end position="51"/>
    </location>
</feature>
<keyword evidence="4" id="KW-1185">Reference proteome</keyword>
<dbReference type="GO" id="GO:0005509">
    <property type="term" value="F:calcium ion binding"/>
    <property type="evidence" value="ECO:0007669"/>
    <property type="project" value="InterPro"/>
</dbReference>
<dbReference type="Proteomes" id="UP001162001">
    <property type="component" value="Segment"/>
</dbReference>
<protein>
    <submittedName>
        <fullName evidence="3">EF-hand domain-containing protein</fullName>
    </submittedName>
</protein>
<organism evidence="3 4">
    <name type="scientific">Fadolivirus FV1/VV64</name>
    <dbReference type="NCBI Taxonomy" id="3070911"/>
    <lineage>
        <taxon>Viruses</taxon>
        <taxon>Varidnaviria</taxon>
        <taxon>Bamfordvirae</taxon>
        <taxon>Nucleocytoviricota</taxon>
        <taxon>Megaviricetes</taxon>
        <taxon>Imitervirales</taxon>
        <taxon>Mimiviridae</taxon>
        <taxon>Klosneuvirinae</taxon>
        <taxon>Fadolivirus</taxon>
        <taxon>Fadolivirus algeromassiliense</taxon>
    </lineage>
</organism>
<gene>
    <name evidence="3" type="ORF">Fadolivirus_1_829</name>
</gene>
<evidence type="ECO:0000313" key="3">
    <source>
        <dbReference type="EMBL" id="QKF94287.1"/>
    </source>
</evidence>
<sequence>MGSSSSKLYQLSADIQQLKNQLQELKDLDKNNDGVITKDEFRSWKDEQKTKMIDLERRVEEQVANKYNKMLIEKQTEIAEANHKIAELTKQLEAMKNINTGLESKLTTTQQHNLQLAGGKIQELSKQRIDEFVEKLLNDKNVNIGYLPDFVERQIYKNVFNLIVGLLDNTLSSTSVKLLGHELTFNITPEVKENKEVNNKIEEDEKIDNI</sequence>